<evidence type="ECO:0000259" key="6">
    <source>
        <dbReference type="Pfam" id="PF01712"/>
    </source>
</evidence>
<dbReference type="Proteomes" id="UP000052991">
    <property type="component" value="Unassembled WGS sequence"/>
</dbReference>
<dbReference type="Gene3D" id="3.40.50.300">
    <property type="entry name" value="P-loop containing nucleotide triphosphate hydrolases"/>
    <property type="match status" value="1"/>
</dbReference>
<dbReference type="InterPro" id="IPR050566">
    <property type="entry name" value="Deoxyribonucleoside_kinase"/>
</dbReference>
<feature type="binding site" evidence="3">
    <location>
        <position position="53"/>
    </location>
    <ligand>
        <name>substrate</name>
    </ligand>
</feature>
<dbReference type="GO" id="GO:0019136">
    <property type="term" value="F:deoxynucleoside kinase activity"/>
    <property type="evidence" value="ECO:0007669"/>
    <property type="project" value="InterPro"/>
</dbReference>
<evidence type="ECO:0000256" key="2">
    <source>
        <dbReference type="PIRSR" id="PIRSR000705-1"/>
    </source>
</evidence>
<evidence type="ECO:0000313" key="7">
    <source>
        <dbReference type="EMBL" id="KSU27610.1"/>
    </source>
</evidence>
<dbReference type="AlphaFoldDB" id="A0A0V8EQD6"/>
<keyword evidence="7" id="KW-0808">Transferase</keyword>
<comment type="caution">
    <text evidence="7">The sequence shown here is derived from an EMBL/GenBank/DDBJ whole genome shotgun (WGS) entry which is preliminary data.</text>
</comment>
<feature type="domain" description="Deoxynucleoside kinase" evidence="6">
    <location>
        <begin position="2"/>
        <end position="204"/>
    </location>
</feature>
<evidence type="ECO:0000256" key="5">
    <source>
        <dbReference type="SAM" id="Phobius"/>
    </source>
</evidence>
<feature type="binding site" evidence="3">
    <location>
        <position position="77"/>
    </location>
    <ligand>
        <name>substrate</name>
    </ligand>
</feature>
<feature type="transmembrane region" description="Helical" evidence="5">
    <location>
        <begin position="218"/>
        <end position="242"/>
    </location>
</feature>
<name>A0A0V8EQD6_LACLL</name>
<gene>
    <name evidence="7" type="ORF">N42_1189</name>
</gene>
<keyword evidence="5" id="KW-0812">Transmembrane</keyword>
<dbReference type="InterPro" id="IPR002624">
    <property type="entry name" value="DCK/DGK"/>
</dbReference>
<dbReference type="PATRIC" id="fig|1360.116.peg.261"/>
<feature type="active site" description="Proton acceptor" evidence="2">
    <location>
        <position position="76"/>
    </location>
</feature>
<dbReference type="PANTHER" id="PTHR10513:SF35">
    <property type="entry name" value="DEOXYADENOSINE KINASE"/>
    <property type="match status" value="1"/>
</dbReference>
<keyword evidence="4" id="KW-0547">Nucleotide-binding</keyword>
<feature type="binding site" evidence="4">
    <location>
        <begin position="6"/>
        <end position="14"/>
    </location>
    <ligand>
        <name>ATP</name>
        <dbReference type="ChEBI" id="CHEBI:30616"/>
    </ligand>
</feature>
<feature type="binding site" evidence="3">
    <location>
        <position position="30"/>
    </location>
    <ligand>
        <name>substrate</name>
    </ligand>
</feature>
<organism evidence="7 8">
    <name type="scientific">Lactococcus lactis subsp. lactis</name>
    <name type="common">Streptococcus lactis</name>
    <dbReference type="NCBI Taxonomy" id="1360"/>
    <lineage>
        <taxon>Bacteria</taxon>
        <taxon>Bacillati</taxon>
        <taxon>Bacillota</taxon>
        <taxon>Bacilli</taxon>
        <taxon>Lactobacillales</taxon>
        <taxon>Streptococcaceae</taxon>
        <taxon>Lactococcus</taxon>
    </lineage>
</organism>
<evidence type="ECO:0000256" key="1">
    <source>
        <dbReference type="ARBA" id="ARBA00007420"/>
    </source>
</evidence>
<evidence type="ECO:0000313" key="8">
    <source>
        <dbReference type="Proteomes" id="UP000052991"/>
    </source>
</evidence>
<keyword evidence="5" id="KW-1133">Transmembrane helix</keyword>
<proteinExistence type="inferred from homology"/>
<dbReference type="InterPro" id="IPR027417">
    <property type="entry name" value="P-loop_NTPase"/>
</dbReference>
<keyword evidence="5" id="KW-0472">Membrane</keyword>
<dbReference type="CDD" id="cd01673">
    <property type="entry name" value="dNK"/>
    <property type="match status" value="1"/>
</dbReference>
<dbReference type="EMBL" id="LKLW01000071">
    <property type="protein sequence ID" value="KSU27610.1"/>
    <property type="molecule type" value="Genomic_DNA"/>
</dbReference>
<sequence length="243" mass="28367">MIVLAGTIGAGKSSLAKALGEHLKTDVFYEAVDNNPVLDLYYQDPQKYAFLLQIYFLNKRFESIKMAYRQDNNVLDRSIFEDELFLTLNYKNGNVTKTELEIYQDLLANMLEELDGMPKKRPDLLVYIDVSFETMLSRIAQRGRSFEQIENQEGLKDYYAQVHDEYPDWYKNYNISPKLRIDGDSIDFVNNPEHLDEVLGQIDNELKKLDLLLKIVKLLLLTRLSVIFILLNLLSFLSVNFFR</sequence>
<evidence type="ECO:0000256" key="4">
    <source>
        <dbReference type="PIRSR" id="PIRSR000705-3"/>
    </source>
</evidence>
<dbReference type="PIRSF" id="PIRSF000705">
    <property type="entry name" value="DNK"/>
    <property type="match status" value="1"/>
</dbReference>
<dbReference type="InterPro" id="IPR031314">
    <property type="entry name" value="DNK_dom"/>
</dbReference>
<dbReference type="PANTHER" id="PTHR10513">
    <property type="entry name" value="DEOXYNUCLEOSIDE KINASE"/>
    <property type="match status" value="1"/>
</dbReference>
<feature type="binding site" evidence="3">
    <location>
        <position position="42"/>
    </location>
    <ligand>
        <name>substrate</name>
    </ligand>
</feature>
<dbReference type="GO" id="GO:0005524">
    <property type="term" value="F:ATP binding"/>
    <property type="evidence" value="ECO:0007669"/>
    <property type="project" value="UniProtKB-KW"/>
</dbReference>
<comment type="similarity">
    <text evidence="1">Belongs to the DCK/DGK family.</text>
</comment>
<protein>
    <submittedName>
        <fullName evidence="7">Deoxyadenosine kinase / Deoxyguanosine kinase</fullName>
    </submittedName>
</protein>
<dbReference type="SUPFAM" id="SSF52540">
    <property type="entry name" value="P-loop containing nucleoside triphosphate hydrolases"/>
    <property type="match status" value="1"/>
</dbReference>
<feature type="binding site" evidence="3">
    <location>
        <position position="147"/>
    </location>
    <ligand>
        <name>substrate</name>
    </ligand>
</feature>
<dbReference type="Pfam" id="PF01712">
    <property type="entry name" value="dNK"/>
    <property type="match status" value="1"/>
</dbReference>
<reference evidence="8" key="1">
    <citation type="submission" date="2015-10" db="EMBL/GenBank/DDBJ databases">
        <title>Draft Genome Sequences of 11 Lactococcus lactis subspecies cremoris strains.</title>
        <authorList>
            <person name="Wels M."/>
            <person name="Backus L."/>
            <person name="Boekhorst J."/>
            <person name="Dijkstra A."/>
            <person name="Beerthuizen M."/>
            <person name="Kelly W."/>
            <person name="Siezen R."/>
            <person name="Bachmann H."/>
            <person name="Van Hijum S."/>
        </authorList>
    </citation>
    <scope>NUCLEOTIDE SEQUENCE [LARGE SCALE GENOMIC DNA]</scope>
    <source>
        <strain evidence="8">N42</strain>
    </source>
</reference>
<feature type="binding site" evidence="3">
    <location>
        <position position="82"/>
    </location>
    <ligand>
        <name>substrate</name>
    </ligand>
</feature>
<dbReference type="GO" id="GO:0005737">
    <property type="term" value="C:cytoplasm"/>
    <property type="evidence" value="ECO:0007669"/>
    <property type="project" value="TreeGrafter"/>
</dbReference>
<keyword evidence="7" id="KW-0418">Kinase</keyword>
<feature type="binding site" evidence="4">
    <location>
        <begin position="138"/>
        <end position="142"/>
    </location>
    <ligand>
        <name>ATP</name>
        <dbReference type="ChEBI" id="CHEBI:30616"/>
    </ligand>
</feature>
<keyword evidence="4" id="KW-0067">ATP-binding</keyword>
<evidence type="ECO:0000256" key="3">
    <source>
        <dbReference type="PIRSR" id="PIRSR000705-2"/>
    </source>
</evidence>
<accession>A0A0V8EQD6</accession>